<dbReference type="Proteomes" id="UP000885706">
    <property type="component" value="Unassembled WGS sequence"/>
</dbReference>
<dbReference type="SUPFAM" id="SSF53623">
    <property type="entry name" value="MurD-like peptide ligases, catalytic domain"/>
    <property type="match status" value="1"/>
</dbReference>
<dbReference type="EMBL" id="DQWQ01000083">
    <property type="protein sequence ID" value="HDD35535.1"/>
    <property type="molecule type" value="Genomic_DNA"/>
</dbReference>
<dbReference type="PANTHER" id="PTHR43445:SF3">
    <property type="entry name" value="UDP-N-ACETYLMURAMATE--L-ALANINE LIGASE"/>
    <property type="match status" value="1"/>
</dbReference>
<dbReference type="InterPro" id="IPR050061">
    <property type="entry name" value="MurCDEF_pg_biosynth"/>
</dbReference>
<dbReference type="Gene3D" id="3.40.1190.10">
    <property type="entry name" value="Mur-like, catalytic domain"/>
    <property type="match status" value="1"/>
</dbReference>
<protein>
    <submittedName>
        <fullName evidence="3">UDP-N-acetylmuramate--L-alanine ligase</fullName>
        <ecNumber evidence="3">6.3.2.8</ecNumber>
    </submittedName>
</protein>
<comment type="caution">
    <text evidence="3">The sequence shown here is derived from an EMBL/GenBank/DDBJ whole genome shotgun (WGS) entry which is preliminary data.</text>
</comment>
<dbReference type="PANTHER" id="PTHR43445">
    <property type="entry name" value="UDP-N-ACETYLMURAMATE--L-ALANINE LIGASE-RELATED"/>
    <property type="match status" value="1"/>
</dbReference>
<evidence type="ECO:0000313" key="3">
    <source>
        <dbReference type="EMBL" id="HDD35535.1"/>
    </source>
</evidence>
<feature type="domain" description="Mur ligase central" evidence="2">
    <location>
        <begin position="110"/>
        <end position="261"/>
    </location>
</feature>
<dbReference type="SUPFAM" id="SSF51984">
    <property type="entry name" value="MurCD N-terminal domain"/>
    <property type="match status" value="1"/>
</dbReference>
<feature type="non-terminal residue" evidence="3">
    <location>
        <position position="263"/>
    </location>
</feature>
<evidence type="ECO:0000259" key="1">
    <source>
        <dbReference type="Pfam" id="PF01225"/>
    </source>
</evidence>
<evidence type="ECO:0000259" key="2">
    <source>
        <dbReference type="Pfam" id="PF08245"/>
    </source>
</evidence>
<dbReference type="AlphaFoldDB" id="A0A7V0IAE0"/>
<dbReference type="Pfam" id="PF01225">
    <property type="entry name" value="Mur_ligase"/>
    <property type="match status" value="1"/>
</dbReference>
<feature type="domain" description="Mur ligase N-terminal catalytic" evidence="1">
    <location>
        <begin position="8"/>
        <end position="105"/>
    </location>
</feature>
<dbReference type="EC" id="6.3.2.8" evidence="3"/>
<keyword evidence="3" id="KW-0436">Ligase</keyword>
<organism evidence="3">
    <name type="scientific">Desulfofervidus auxilii</name>
    <dbReference type="NCBI Taxonomy" id="1621989"/>
    <lineage>
        <taxon>Bacteria</taxon>
        <taxon>Pseudomonadati</taxon>
        <taxon>Thermodesulfobacteriota</taxon>
        <taxon>Candidatus Desulfofervidia</taxon>
        <taxon>Candidatus Desulfofervidales</taxon>
        <taxon>Candidatus Desulfofervidaceae</taxon>
        <taxon>Candidatus Desulfofervidus</taxon>
    </lineage>
</organism>
<dbReference type="InterPro" id="IPR013221">
    <property type="entry name" value="Mur_ligase_cen"/>
</dbReference>
<dbReference type="InterPro" id="IPR036565">
    <property type="entry name" value="Mur-like_cat_sf"/>
</dbReference>
<proteinExistence type="predicted"/>
<dbReference type="GO" id="GO:0005524">
    <property type="term" value="F:ATP binding"/>
    <property type="evidence" value="ECO:0007669"/>
    <property type="project" value="InterPro"/>
</dbReference>
<dbReference type="InterPro" id="IPR000713">
    <property type="entry name" value="Mur_ligase_N"/>
</dbReference>
<accession>A0A7V0IAE0</accession>
<dbReference type="Pfam" id="PF08245">
    <property type="entry name" value="Mur_ligase_M"/>
    <property type="match status" value="1"/>
</dbReference>
<dbReference type="GO" id="GO:0008763">
    <property type="term" value="F:UDP-N-acetylmuramate-L-alanine ligase activity"/>
    <property type="evidence" value="ECO:0007669"/>
    <property type="project" value="UniProtKB-EC"/>
</dbReference>
<reference evidence="3" key="1">
    <citation type="journal article" date="2020" name="mSystems">
        <title>Genome- and Community-Level Interaction Insights into Carbon Utilization and Element Cycling Functions of Hydrothermarchaeota in Hydrothermal Sediment.</title>
        <authorList>
            <person name="Zhou Z."/>
            <person name="Liu Y."/>
            <person name="Xu W."/>
            <person name="Pan J."/>
            <person name="Luo Z.H."/>
            <person name="Li M."/>
        </authorList>
    </citation>
    <scope>NUCLEOTIDE SEQUENCE [LARGE SCALE GENOMIC DNA]</scope>
    <source>
        <strain evidence="3">HyVt-113</strain>
    </source>
</reference>
<sequence length="263" mass="28984">MQLPWYSFHFVGIGGIGMSGLAHILLDLGYKVSGSDIKDTPLLKSLCEKGAKIYIGHKAEHINDAEVIVYSSAIKSNNIELLTAKKKKIPLISRGKMLSLFMSQKKGIAIAGTHGKTTTAAMAATMLKNAAFSPTTIVGGIINGTGLNAWLGDGEYLVAEADESDKSFLLLDTEIAIITNIDADHLDHYSNITEIETTFLKFLKKVKNTAIICGEDKRLKNLAKELDVKVYTYGFSKTNDFEARDLRLKDESYFDFYFKGENI</sequence>
<gene>
    <name evidence="3" type="primary">murC</name>
    <name evidence="3" type="ORF">ENF30_01910</name>
</gene>
<dbReference type="Gene3D" id="3.40.50.720">
    <property type="entry name" value="NAD(P)-binding Rossmann-like Domain"/>
    <property type="match status" value="1"/>
</dbReference>
<name>A0A7V0IAE0_DESA2</name>